<protein>
    <recommendedName>
        <fullName evidence="11">EF hand domain-containing protein</fullName>
    </recommendedName>
</protein>
<feature type="domain" description="ZZ-type" evidence="7">
    <location>
        <begin position="200"/>
        <end position="252"/>
    </location>
</feature>
<feature type="compositionally biased region" description="Basic and acidic residues" evidence="5">
    <location>
        <begin position="563"/>
        <end position="573"/>
    </location>
</feature>
<feature type="region of interest" description="Disordered" evidence="5">
    <location>
        <begin position="814"/>
        <end position="985"/>
    </location>
</feature>
<dbReference type="Proteomes" id="UP001430848">
    <property type="component" value="Unassembled WGS sequence"/>
</dbReference>
<sequence>MDVSSSSAATLTRPRVVIQVLAGVTGVFIAWQFWQQFRLQPAASSSASASASGGGSGLHRSNAVRRTERSTRRQIQAALDDVEHRLGTDEREQIEHILNYHFGRQLADHPGPASGPDDSESPDHDTHHDENAENTNSRPPATPGDVGGEADTVAGEERTMEDDWAHDDAWNLPPPRAGHNIVGLLFRVSEDNARRNAYVHRGCMCNSCGLLPIRGIRYRCANCADFDLCETCESQGLHIKTHVFYKVKVPAPPFGPKSMQPVWYPGDPDTALRNLPGALIRHLAKETGFERPELEALWEQWTFIANTEWRDDPDELFLAADRKTFERYLVPSSGHRRTAPNLIHDRMFAFYDTNGDDLISFPEFLMGLSYKKGKQRLERIFKGYDVDGDGYISRRDCLRIFRTYYVLYKHMHGDVLEGLDQQVMNNTDTQQLVTGRQPLSSHFGREGRVPEADHGRPMEGKIFHGNGDVWVNDKSGAVNETRPDVGDRGEILSSLFNHAGPSDDAYGRRFFTPASEHVTSPTGDEDVSRIYHEALLNPPTRVEELVSLLHGEPRNIQPSELAPVDRDEQHDGEENGEENVPSEEETSAEEEEEESATEDVSRPVDYFPSFADASRGSSSVPQVVRDVGSERWTNRPPTDSQLRAQHLRLEAHKKRTMDRNLRVTVRKKLFDRWKKRNFYLAEEEGTAPPEGWNEEDDVLADINGTEAAGSSKEGQPPLSARSRSSSKVRFAEDTDDYEVRSNPSTSSRSVPERWGGMEIPDAERDMGKEILYVVTQQAFNELLDVLFKEKEDLAVKAAETREYREAYRDLLDSFDQDKGKESLQHQDENRNGSEEDREKAKEHEDEPEKVSVIQVDEKKPIQDRTLDELLATSGYTVDETLAFKAEEEDEEETTSDDEESVEASSIADEQENNTSDTSYRDPTMPQFRPNSDADVPARAPAAASAHHPKPALKSRRPGKLRIINGSAGNTPARPGRKAPKPLTRPPEAALMEWRKHDAAEKEAKARGGWGRLDLAEFKDIWHREESGPHRLDYMGTWIDFYDDGDEDWETDDDDDDSNDDYESDSGDSQLSSSSVAVSEDLLVEDVVE</sequence>
<dbReference type="Gene3D" id="3.30.60.90">
    <property type="match status" value="1"/>
</dbReference>
<keyword evidence="6" id="KW-0812">Transmembrane</keyword>
<evidence type="ECO:0000256" key="3">
    <source>
        <dbReference type="ARBA" id="ARBA00022833"/>
    </source>
</evidence>
<feature type="compositionally biased region" description="Acidic residues" evidence="5">
    <location>
        <begin position="1044"/>
        <end position="1065"/>
    </location>
</feature>
<dbReference type="SMART" id="SM00291">
    <property type="entry name" value="ZnF_ZZ"/>
    <property type="match status" value="1"/>
</dbReference>
<keyword evidence="6" id="KW-0472">Membrane</keyword>
<dbReference type="CDD" id="cd00051">
    <property type="entry name" value="EFh"/>
    <property type="match status" value="1"/>
</dbReference>
<reference evidence="9 10" key="1">
    <citation type="submission" date="2024-02" db="EMBL/GenBank/DDBJ databases">
        <title>De novo assembly and annotation of 12 fungi associated with fruit tree decline syndrome in Ontario, Canada.</title>
        <authorList>
            <person name="Sulman M."/>
            <person name="Ellouze W."/>
            <person name="Ilyukhin E."/>
        </authorList>
    </citation>
    <scope>NUCLEOTIDE SEQUENCE [LARGE SCALE GENOMIC DNA]</scope>
    <source>
        <strain evidence="9 10">M169</strain>
    </source>
</reference>
<dbReference type="Pfam" id="PF00569">
    <property type="entry name" value="ZZ"/>
    <property type="match status" value="1"/>
</dbReference>
<dbReference type="PROSITE" id="PS01357">
    <property type="entry name" value="ZF_ZZ_1"/>
    <property type="match status" value="1"/>
</dbReference>
<name>A0ABR1NPP3_DIAER</name>
<feature type="transmembrane region" description="Helical" evidence="6">
    <location>
        <begin position="16"/>
        <end position="34"/>
    </location>
</feature>
<evidence type="ECO:0000256" key="1">
    <source>
        <dbReference type="ARBA" id="ARBA00022723"/>
    </source>
</evidence>
<dbReference type="InterPro" id="IPR043145">
    <property type="entry name" value="Znf_ZZ_sf"/>
</dbReference>
<evidence type="ECO:0000256" key="6">
    <source>
        <dbReference type="SAM" id="Phobius"/>
    </source>
</evidence>
<keyword evidence="3" id="KW-0862">Zinc</keyword>
<feature type="region of interest" description="Disordered" evidence="5">
    <location>
        <begin position="46"/>
        <end position="74"/>
    </location>
</feature>
<feature type="region of interest" description="Disordered" evidence="5">
    <location>
        <begin position="553"/>
        <end position="641"/>
    </location>
</feature>
<keyword evidence="6" id="KW-1133">Transmembrane helix</keyword>
<feature type="compositionally biased region" description="Low complexity" evidence="5">
    <location>
        <begin position="1066"/>
        <end position="1080"/>
    </location>
</feature>
<gene>
    <name evidence="9" type="ORF">SLS63_013002</name>
</gene>
<evidence type="ECO:0000313" key="10">
    <source>
        <dbReference type="Proteomes" id="UP001430848"/>
    </source>
</evidence>
<dbReference type="CDD" id="cd02340">
    <property type="entry name" value="ZZ_NBR1_like"/>
    <property type="match status" value="1"/>
</dbReference>
<dbReference type="PANTHER" id="PTHR15090">
    <property type="entry name" value="SEQUESTOSOME 1-RELATED"/>
    <property type="match status" value="1"/>
</dbReference>
<feature type="compositionally biased region" description="Basic and acidic residues" evidence="5">
    <location>
        <begin position="814"/>
        <end position="867"/>
    </location>
</feature>
<dbReference type="Gene3D" id="1.10.238.10">
    <property type="entry name" value="EF-hand"/>
    <property type="match status" value="1"/>
</dbReference>
<feature type="compositionally biased region" description="Acidic residues" evidence="5">
    <location>
        <begin position="574"/>
        <end position="597"/>
    </location>
</feature>
<keyword evidence="1" id="KW-0479">Metal-binding</keyword>
<evidence type="ECO:0000256" key="2">
    <source>
        <dbReference type="ARBA" id="ARBA00022771"/>
    </source>
</evidence>
<dbReference type="PROSITE" id="PS50135">
    <property type="entry name" value="ZF_ZZ_2"/>
    <property type="match status" value="1"/>
</dbReference>
<evidence type="ECO:0000256" key="5">
    <source>
        <dbReference type="SAM" id="MobiDB-lite"/>
    </source>
</evidence>
<feature type="region of interest" description="Disordered" evidence="5">
    <location>
        <begin position="105"/>
        <end position="151"/>
    </location>
</feature>
<dbReference type="InterPro" id="IPR052260">
    <property type="entry name" value="Autophagy_Rcpt_SigReg"/>
</dbReference>
<feature type="compositionally biased region" description="Basic residues" evidence="5">
    <location>
        <begin position="946"/>
        <end position="959"/>
    </location>
</feature>
<dbReference type="EMBL" id="JAKNSF020000159">
    <property type="protein sequence ID" value="KAK7710184.1"/>
    <property type="molecule type" value="Genomic_DNA"/>
</dbReference>
<evidence type="ECO:0000313" key="9">
    <source>
        <dbReference type="EMBL" id="KAK7710184.1"/>
    </source>
</evidence>
<feature type="compositionally biased region" description="Acidic residues" evidence="5">
    <location>
        <begin position="886"/>
        <end position="901"/>
    </location>
</feature>
<dbReference type="PROSITE" id="PS50222">
    <property type="entry name" value="EF_HAND_2"/>
    <property type="match status" value="1"/>
</dbReference>
<proteinExistence type="predicted"/>
<organism evidence="9 10">
    <name type="scientific">Diaporthe eres</name>
    <name type="common">Phomopsis oblonga</name>
    <dbReference type="NCBI Taxonomy" id="83184"/>
    <lineage>
        <taxon>Eukaryota</taxon>
        <taxon>Fungi</taxon>
        <taxon>Dikarya</taxon>
        <taxon>Ascomycota</taxon>
        <taxon>Pezizomycotina</taxon>
        <taxon>Sordariomycetes</taxon>
        <taxon>Sordariomycetidae</taxon>
        <taxon>Diaporthales</taxon>
        <taxon>Diaporthaceae</taxon>
        <taxon>Diaporthe</taxon>
        <taxon>Diaporthe eres species complex</taxon>
    </lineage>
</organism>
<evidence type="ECO:0008006" key="11">
    <source>
        <dbReference type="Google" id="ProtNLM"/>
    </source>
</evidence>
<feature type="compositionally biased region" description="Low complexity" evidence="5">
    <location>
        <begin position="932"/>
        <end position="945"/>
    </location>
</feature>
<feature type="region of interest" description="Disordered" evidence="5">
    <location>
        <begin position="1044"/>
        <end position="1088"/>
    </location>
</feature>
<accession>A0ABR1NPP3</accession>
<dbReference type="SMART" id="SM00054">
    <property type="entry name" value="EFh"/>
    <property type="match status" value="2"/>
</dbReference>
<evidence type="ECO:0000259" key="8">
    <source>
        <dbReference type="PROSITE" id="PS50222"/>
    </source>
</evidence>
<feature type="region of interest" description="Disordered" evidence="5">
    <location>
        <begin position="684"/>
        <end position="761"/>
    </location>
</feature>
<comment type="caution">
    <text evidence="9">The sequence shown here is derived from an EMBL/GenBank/DDBJ whole genome shotgun (WGS) entry which is preliminary data.</text>
</comment>
<dbReference type="InterPro" id="IPR002048">
    <property type="entry name" value="EF_hand_dom"/>
</dbReference>
<dbReference type="InterPro" id="IPR011992">
    <property type="entry name" value="EF-hand-dom_pair"/>
</dbReference>
<evidence type="ECO:0000256" key="4">
    <source>
        <dbReference type="PROSITE-ProRule" id="PRU00228"/>
    </source>
</evidence>
<keyword evidence="2 4" id="KW-0863">Zinc-finger</keyword>
<dbReference type="SUPFAM" id="SSF57850">
    <property type="entry name" value="RING/U-box"/>
    <property type="match status" value="1"/>
</dbReference>
<feature type="domain" description="EF-hand" evidence="8">
    <location>
        <begin position="372"/>
        <end position="407"/>
    </location>
</feature>
<dbReference type="SUPFAM" id="SSF47473">
    <property type="entry name" value="EF-hand"/>
    <property type="match status" value="1"/>
</dbReference>
<dbReference type="InterPro" id="IPR000433">
    <property type="entry name" value="Znf_ZZ"/>
</dbReference>
<keyword evidence="10" id="KW-1185">Reference proteome</keyword>
<feature type="compositionally biased region" description="Basic and acidic residues" evidence="5">
    <location>
        <begin position="121"/>
        <end position="131"/>
    </location>
</feature>
<evidence type="ECO:0000259" key="7">
    <source>
        <dbReference type="PROSITE" id="PS50135"/>
    </source>
</evidence>